<dbReference type="AlphaFoldDB" id="M7SXM7"/>
<dbReference type="EMBL" id="KB707450">
    <property type="protein sequence ID" value="EMR62321.1"/>
    <property type="molecule type" value="Genomic_DNA"/>
</dbReference>
<evidence type="ECO:0000313" key="1">
    <source>
        <dbReference type="EMBL" id="EMR62321.1"/>
    </source>
</evidence>
<dbReference type="OrthoDB" id="2520703at2759"/>
<dbReference type="STRING" id="1287681.M7SXM7"/>
<name>M7SXM7_EUTLA</name>
<accession>M7SXM7</accession>
<dbReference type="KEGG" id="ela:UCREL1_10743"/>
<reference evidence="2" key="1">
    <citation type="journal article" date="2013" name="Genome Announc.">
        <title>Draft genome sequence of the grapevine dieback fungus Eutypa lata UCR-EL1.</title>
        <authorList>
            <person name="Blanco-Ulate B."/>
            <person name="Rolshausen P.E."/>
            <person name="Cantu D."/>
        </authorList>
    </citation>
    <scope>NUCLEOTIDE SEQUENCE [LARGE SCALE GENOMIC DNA]</scope>
    <source>
        <strain evidence="2">UCR-EL1</strain>
    </source>
</reference>
<evidence type="ECO:0000313" key="2">
    <source>
        <dbReference type="Proteomes" id="UP000012174"/>
    </source>
</evidence>
<organism evidence="1 2">
    <name type="scientific">Eutypa lata (strain UCR-EL1)</name>
    <name type="common">Grapevine dieback disease fungus</name>
    <name type="synonym">Eutypa armeniacae</name>
    <dbReference type="NCBI Taxonomy" id="1287681"/>
    <lineage>
        <taxon>Eukaryota</taxon>
        <taxon>Fungi</taxon>
        <taxon>Dikarya</taxon>
        <taxon>Ascomycota</taxon>
        <taxon>Pezizomycotina</taxon>
        <taxon>Sordariomycetes</taxon>
        <taxon>Xylariomycetidae</taxon>
        <taxon>Xylariales</taxon>
        <taxon>Diatrypaceae</taxon>
        <taxon>Eutypa</taxon>
    </lineage>
</organism>
<dbReference type="InterPro" id="IPR032675">
    <property type="entry name" value="LRR_dom_sf"/>
</dbReference>
<dbReference type="HOGENOM" id="CLU_783103_0_0_1"/>
<dbReference type="Proteomes" id="UP000012174">
    <property type="component" value="Unassembled WGS sequence"/>
</dbReference>
<keyword evidence="2" id="KW-1185">Reference proteome</keyword>
<dbReference type="OMA" id="AHEVYCD"/>
<gene>
    <name evidence="1" type="ORF">UCREL1_10743</name>
</gene>
<sequence length="354" mass="40138">MKDLPVEIVKQICRNLTYDNAGKAGPTSLAALCLTSRWLYKIAQPYLYYQISLESIKIHNLAYLTRTALAHKDLAELTLQIKIGNVHDDMRTINEEDGGSLLARGAQSAGFILPKNWYNPVDPDSEQSYIIESRVEILIQLLLINLTRVKRLELAVSSAEEWTVLESARSDVKLPELKHVVLKGRDDDFDLGNVFGLLERAGNIETLSLTKCDAFSRNMSLESLTHLSVRNCRLPFVYMDRLVSFCGGLSHFLYIPVMVPGRGGFDAVSPNEVVGLLEYHGHHRTLRSLFLEYVLDPDDDLIESFMAFSKLRSVMLRYGRVMHDGDEAKSILNYMTWTLPATIEEFCVLYKVLF</sequence>
<dbReference type="Gene3D" id="3.80.10.10">
    <property type="entry name" value="Ribonuclease Inhibitor"/>
    <property type="match status" value="1"/>
</dbReference>
<protein>
    <submittedName>
        <fullName evidence="1">Putative f-box domain protein</fullName>
    </submittedName>
</protein>
<dbReference type="SUPFAM" id="SSF52047">
    <property type="entry name" value="RNI-like"/>
    <property type="match status" value="1"/>
</dbReference>
<proteinExistence type="predicted"/>